<organism evidence="5 6">
    <name type="scientific">Bradyrhizobium ottawaense</name>
    <dbReference type="NCBI Taxonomy" id="931866"/>
    <lineage>
        <taxon>Bacteria</taxon>
        <taxon>Pseudomonadati</taxon>
        <taxon>Pseudomonadota</taxon>
        <taxon>Alphaproteobacteria</taxon>
        <taxon>Hyphomicrobiales</taxon>
        <taxon>Nitrobacteraceae</taxon>
        <taxon>Bradyrhizobium</taxon>
    </lineage>
</organism>
<dbReference type="Gene3D" id="1.10.10.60">
    <property type="entry name" value="Homeodomain-like"/>
    <property type="match status" value="1"/>
</dbReference>
<reference evidence="5 6" key="1">
    <citation type="submission" date="2024-07" db="EMBL/GenBank/DDBJ databases">
        <title>Genomic Encyclopedia of Type Strains, Phase V (KMG-V): Genome sequencing to study the core and pangenomes of soil and plant-associated prokaryotes.</title>
        <authorList>
            <person name="Whitman W."/>
        </authorList>
    </citation>
    <scope>NUCLEOTIDE SEQUENCE [LARGE SCALE GENOMIC DNA]</scope>
    <source>
        <strain evidence="5 6">USDA 152</strain>
    </source>
</reference>
<sequence length="352" mass="38680">MDGTALNESTAADNPGRGPEALAHLRAMTVDICEVIPRTAEDDFHVTTVTRMTRNALLIDTRATDQDYDRTPAHVARGIMDHFQITLCVEGEMQFSSGRREVTLRPGDIVLIDMAQPNRTALRAAGGRTHLMTIVLQRAMLAPRLAHPDAATATLLPSDHPHARLLASHYGALALSSEPGTDTGTGHAEATVEAIADLVAAAAGGTAEIVAGLERAERHLYLTMIKRRIANNLETDALTSEELCRHFQISRATLYRLFEAEGGLAHYVREQRLNLAFRQLISPSAQDKRLIDLAVGMRFSSDSTFIRAFRRKFGLTPGELRELADNWLRETGSVPAIDTVLHQLARRRTSQP</sequence>
<evidence type="ECO:0000313" key="5">
    <source>
        <dbReference type="EMBL" id="MEY9452765.1"/>
    </source>
</evidence>
<dbReference type="EMBL" id="JBGBZJ010000003">
    <property type="protein sequence ID" value="MEY9452765.1"/>
    <property type="molecule type" value="Genomic_DNA"/>
</dbReference>
<keyword evidence="1" id="KW-0805">Transcription regulation</keyword>
<dbReference type="SUPFAM" id="SSF51215">
    <property type="entry name" value="Regulatory protein AraC"/>
    <property type="match status" value="1"/>
</dbReference>
<evidence type="ECO:0000313" key="6">
    <source>
        <dbReference type="Proteomes" id="UP001565369"/>
    </source>
</evidence>
<evidence type="ECO:0000256" key="3">
    <source>
        <dbReference type="ARBA" id="ARBA00023163"/>
    </source>
</evidence>
<dbReference type="InterPro" id="IPR050204">
    <property type="entry name" value="AraC_XylS_family_regulators"/>
</dbReference>
<dbReference type="RefSeq" id="WP_338316573.1">
    <property type="nucleotide sequence ID" value="NZ_BTIN01000029.1"/>
</dbReference>
<protein>
    <submittedName>
        <fullName evidence="5">AraC-like DNA-binding protein/mannose-6-phosphate isomerase-like protein (Cupin superfamily)</fullName>
    </submittedName>
</protein>
<keyword evidence="2" id="KW-0238">DNA-binding</keyword>
<gene>
    <name evidence="5" type="ORF">ABIG07_001713</name>
</gene>
<evidence type="ECO:0000259" key="4">
    <source>
        <dbReference type="PROSITE" id="PS01124"/>
    </source>
</evidence>
<dbReference type="Pfam" id="PF14525">
    <property type="entry name" value="AraC_binding_2"/>
    <property type="match status" value="1"/>
</dbReference>
<name>A0ABV4FNM2_9BRAD</name>
<dbReference type="PANTHER" id="PTHR46796:SF6">
    <property type="entry name" value="ARAC SUBFAMILY"/>
    <property type="match status" value="1"/>
</dbReference>
<dbReference type="PANTHER" id="PTHR46796">
    <property type="entry name" value="HTH-TYPE TRANSCRIPTIONAL ACTIVATOR RHAS-RELATED"/>
    <property type="match status" value="1"/>
</dbReference>
<accession>A0ABV4FNM2</accession>
<dbReference type="SUPFAM" id="SSF46689">
    <property type="entry name" value="Homeodomain-like"/>
    <property type="match status" value="1"/>
</dbReference>
<proteinExistence type="predicted"/>
<dbReference type="InterPro" id="IPR018060">
    <property type="entry name" value="HTH_AraC"/>
</dbReference>
<dbReference type="InterPro" id="IPR037923">
    <property type="entry name" value="HTH-like"/>
</dbReference>
<keyword evidence="6" id="KW-1185">Reference proteome</keyword>
<feature type="domain" description="HTH araC/xylS-type" evidence="4">
    <location>
        <begin position="223"/>
        <end position="323"/>
    </location>
</feature>
<dbReference type="InterPro" id="IPR035418">
    <property type="entry name" value="AraC-bd_2"/>
</dbReference>
<dbReference type="InterPro" id="IPR014710">
    <property type="entry name" value="RmlC-like_jellyroll"/>
</dbReference>
<keyword evidence="3" id="KW-0804">Transcription</keyword>
<comment type="caution">
    <text evidence="5">The sequence shown here is derived from an EMBL/GenBank/DDBJ whole genome shotgun (WGS) entry which is preliminary data.</text>
</comment>
<evidence type="ECO:0000256" key="2">
    <source>
        <dbReference type="ARBA" id="ARBA00023125"/>
    </source>
</evidence>
<dbReference type="Proteomes" id="UP001565369">
    <property type="component" value="Unassembled WGS sequence"/>
</dbReference>
<dbReference type="Gene3D" id="2.60.120.10">
    <property type="entry name" value="Jelly Rolls"/>
    <property type="match status" value="1"/>
</dbReference>
<dbReference type="Pfam" id="PF12833">
    <property type="entry name" value="HTH_18"/>
    <property type="match status" value="1"/>
</dbReference>
<evidence type="ECO:0000256" key="1">
    <source>
        <dbReference type="ARBA" id="ARBA00023015"/>
    </source>
</evidence>
<dbReference type="SMART" id="SM00342">
    <property type="entry name" value="HTH_ARAC"/>
    <property type="match status" value="1"/>
</dbReference>
<dbReference type="PROSITE" id="PS01124">
    <property type="entry name" value="HTH_ARAC_FAMILY_2"/>
    <property type="match status" value="1"/>
</dbReference>
<dbReference type="InterPro" id="IPR009057">
    <property type="entry name" value="Homeodomain-like_sf"/>
</dbReference>